<reference evidence="2 3" key="1">
    <citation type="submission" date="2021-03" db="EMBL/GenBank/DDBJ databases">
        <title>Complete Genome of Pseudoalteromonas viridis Strain BBR56, a new biocontrol bacterial candidate.</title>
        <authorList>
            <person name="Handayani D.P."/>
            <person name="Isnansetyo A."/>
            <person name="Istiqomah I."/>
            <person name="Jumina J."/>
        </authorList>
    </citation>
    <scope>NUCLEOTIDE SEQUENCE [LARGE SCALE GENOMIC DNA]</scope>
    <source>
        <strain evidence="2 3">BBR56</strain>
    </source>
</reference>
<gene>
    <name evidence="2" type="ORF">J5X90_11605</name>
</gene>
<accession>A0ABX7V007</accession>
<sequence>MNELNSSLGIAQDSATALSSRPLVEGRAETSRPVENVAKAADDKKASDTGQKVDAELLSNVKANLTKLNDVIPVTSTNLSFEFDEQGDPPFIRVVDIESKEVIREIPTEEFRELAKALETFADKVSGKGMLFDQTA</sequence>
<evidence type="ECO:0000256" key="1">
    <source>
        <dbReference type="SAM" id="MobiDB-lite"/>
    </source>
</evidence>
<name>A0ABX7V007_9GAMM</name>
<feature type="region of interest" description="Disordered" evidence="1">
    <location>
        <begin position="1"/>
        <end position="49"/>
    </location>
</feature>
<keyword evidence="2" id="KW-0969">Cilium</keyword>
<dbReference type="InterPro" id="IPR005186">
    <property type="entry name" value="FlaG"/>
</dbReference>
<dbReference type="Proteomes" id="UP000665025">
    <property type="component" value="Chromosome 1"/>
</dbReference>
<protein>
    <submittedName>
        <fullName evidence="2">Flagellar protein FlaG</fullName>
    </submittedName>
</protein>
<dbReference type="SUPFAM" id="SSF160214">
    <property type="entry name" value="FlaG-like"/>
    <property type="match status" value="1"/>
</dbReference>
<feature type="compositionally biased region" description="Basic and acidic residues" evidence="1">
    <location>
        <begin position="40"/>
        <end position="49"/>
    </location>
</feature>
<evidence type="ECO:0000313" key="2">
    <source>
        <dbReference type="EMBL" id="QTL34214.1"/>
    </source>
</evidence>
<feature type="compositionally biased region" description="Polar residues" evidence="1">
    <location>
        <begin position="1"/>
        <end position="19"/>
    </location>
</feature>
<dbReference type="InterPro" id="IPR035924">
    <property type="entry name" value="FlaG-like_sf"/>
</dbReference>
<proteinExistence type="predicted"/>
<dbReference type="RefSeq" id="WP_209051360.1">
    <property type="nucleotide sequence ID" value="NZ_CP072425.1"/>
</dbReference>
<organism evidence="2 3">
    <name type="scientific">Pseudoalteromonas viridis</name>
    <dbReference type="NCBI Taxonomy" id="339617"/>
    <lineage>
        <taxon>Bacteria</taxon>
        <taxon>Pseudomonadati</taxon>
        <taxon>Pseudomonadota</taxon>
        <taxon>Gammaproteobacteria</taxon>
        <taxon>Alteromonadales</taxon>
        <taxon>Pseudoalteromonadaceae</taxon>
        <taxon>Pseudoalteromonas</taxon>
    </lineage>
</organism>
<dbReference type="EMBL" id="CP072425">
    <property type="protein sequence ID" value="QTL34214.1"/>
    <property type="molecule type" value="Genomic_DNA"/>
</dbReference>
<dbReference type="Pfam" id="PF03646">
    <property type="entry name" value="FlaG"/>
    <property type="match status" value="1"/>
</dbReference>
<keyword evidence="2" id="KW-0282">Flagellum</keyword>
<evidence type="ECO:0000313" key="3">
    <source>
        <dbReference type="Proteomes" id="UP000665025"/>
    </source>
</evidence>
<keyword evidence="3" id="KW-1185">Reference proteome</keyword>
<dbReference type="Gene3D" id="3.30.160.170">
    <property type="entry name" value="FlaG-like"/>
    <property type="match status" value="1"/>
</dbReference>
<keyword evidence="2" id="KW-0966">Cell projection</keyword>